<evidence type="ECO:0000313" key="2">
    <source>
        <dbReference type="Proteomes" id="UP000029278"/>
    </source>
</evidence>
<protein>
    <submittedName>
        <fullName evidence="1">Uncharacterized protein</fullName>
    </submittedName>
</protein>
<dbReference type="RefSeq" id="WP_164815204.1">
    <property type="nucleotide sequence ID" value="NZ_BGMM01000002.1"/>
</dbReference>
<dbReference type="EMBL" id="JMQA01000038">
    <property type="protein sequence ID" value="KFN05636.1"/>
    <property type="molecule type" value="Genomic_DNA"/>
</dbReference>
<dbReference type="Proteomes" id="UP000029278">
    <property type="component" value="Unassembled WGS sequence"/>
</dbReference>
<comment type="caution">
    <text evidence="1">The sequence shown here is derived from an EMBL/GenBank/DDBJ whole genome shotgun (WGS) entry which is preliminary data.</text>
</comment>
<sequence length="55" mass="6153">MATSSITKDIVIRDKKASQQLISALENADGKCSQEVSYSKAHKEIRGEKIKEIFK</sequence>
<proteinExistence type="predicted"/>
<evidence type="ECO:0000313" key="1">
    <source>
        <dbReference type="EMBL" id="KFN05636.1"/>
    </source>
</evidence>
<dbReference type="STRING" id="44252.DJ90_237"/>
<accession>A0A090ZNB2</accession>
<organism evidence="1 2">
    <name type="scientific">Paenibacillus macerans</name>
    <name type="common">Bacillus macerans</name>
    <dbReference type="NCBI Taxonomy" id="44252"/>
    <lineage>
        <taxon>Bacteria</taxon>
        <taxon>Bacillati</taxon>
        <taxon>Bacillota</taxon>
        <taxon>Bacilli</taxon>
        <taxon>Bacillales</taxon>
        <taxon>Paenibacillaceae</taxon>
        <taxon>Paenibacillus</taxon>
    </lineage>
</organism>
<dbReference type="AlphaFoldDB" id="A0A090ZNB2"/>
<gene>
    <name evidence="1" type="ORF">DJ90_237</name>
</gene>
<reference evidence="1 2" key="1">
    <citation type="submission" date="2014-04" db="EMBL/GenBank/DDBJ databases">
        <authorList>
            <person name="Bishop-Lilly K.A."/>
            <person name="Broomall S.M."/>
            <person name="Chain P.S."/>
            <person name="Chertkov O."/>
            <person name="Coyne S.R."/>
            <person name="Daligault H.E."/>
            <person name="Davenport K.W."/>
            <person name="Erkkila T."/>
            <person name="Frey K.G."/>
            <person name="Gibbons H.S."/>
            <person name="Gu W."/>
            <person name="Jaissle J."/>
            <person name="Johnson S.L."/>
            <person name="Koroleva G.I."/>
            <person name="Ladner J.T."/>
            <person name="Lo C.-C."/>
            <person name="Minogue T.D."/>
            <person name="Munk C."/>
            <person name="Palacios G.F."/>
            <person name="Redden C.L."/>
            <person name="Rosenzweig C.N."/>
            <person name="Scholz M.B."/>
            <person name="Teshima H."/>
            <person name="Xu Y."/>
        </authorList>
    </citation>
    <scope>NUCLEOTIDE SEQUENCE [LARGE SCALE GENOMIC DNA]</scope>
    <source>
        <strain evidence="1 2">8244</strain>
    </source>
</reference>
<keyword evidence="2" id="KW-1185">Reference proteome</keyword>
<name>A0A090ZNB2_PAEMA</name>
<dbReference type="HOGENOM" id="CLU_210311_0_0_9"/>
<dbReference type="GeneID" id="77012426"/>